<dbReference type="Pfam" id="PF12169">
    <property type="entry name" value="DNA_pol3_gamma3"/>
    <property type="match status" value="1"/>
</dbReference>
<reference evidence="14" key="1">
    <citation type="submission" date="2020-08" db="EMBL/GenBank/DDBJ databases">
        <title>Genome public.</title>
        <authorList>
            <person name="Liu C."/>
            <person name="Sun Q."/>
        </authorList>
    </citation>
    <scope>NUCLEOTIDE SEQUENCE</scope>
    <source>
        <strain evidence="14">NSJ-64</strain>
    </source>
</reference>
<keyword evidence="4 14" id="KW-0548">Nucleotidyltransferase</keyword>
<evidence type="ECO:0000313" key="14">
    <source>
        <dbReference type="EMBL" id="MBC8585062.1"/>
    </source>
</evidence>
<dbReference type="InterPro" id="IPR027417">
    <property type="entry name" value="P-loop_NTPase"/>
</dbReference>
<evidence type="ECO:0000259" key="13">
    <source>
        <dbReference type="SMART" id="SM00382"/>
    </source>
</evidence>
<keyword evidence="9" id="KW-0067">ATP-binding</keyword>
<dbReference type="GO" id="GO:0003677">
    <property type="term" value="F:DNA binding"/>
    <property type="evidence" value="ECO:0007669"/>
    <property type="project" value="InterPro"/>
</dbReference>
<keyword evidence="15" id="KW-1185">Reference proteome</keyword>
<keyword evidence="8" id="KW-0862">Zinc</keyword>
<dbReference type="PANTHER" id="PTHR11669">
    <property type="entry name" value="REPLICATION FACTOR C / DNA POLYMERASE III GAMMA-TAU SUBUNIT"/>
    <property type="match status" value="1"/>
</dbReference>
<sequence length="534" mass="59374">MYQALYRKWRPKTFEDVVGQDHITLTLKNEVSAGKFSHAYLFTGSRGTGKTTCSKIVAKAVNCLHPQDGNPCNECLNCKGIDDGSILDVVEIDAASNNGVDNIRQLREEAYFLPSVAKYRVYILDECHMLSAGAVNALLKILEEPPEHVIFILATTEIHKVLPTILSRCQRFDFKRIKSQVIAERLLYVAEQENIHLEKAAAMLIARLSDGGMRDALSLLDLCISYAQQITEQTVVETAGLTGQGPLFELVHAIIQKDPAGALRVVDQLSENSMDFTRLCEQMVIHYRNLMIVKTVKDPEDLIQMLPEDLQKLREQSAQVSLNTIMSGLEILQDTMGKISRTAFKRTEFEMAVIRLCDMPASFTMEEFAQRLDRLEMSFASEQQPARAAVQQAVPASSAAGSPKAEKPPQAPSSSLSAADEAIPFEKWAEVLQELQKINGALYGAMIESRAFICGELVLIDCANDMFKNLLRTSLAAKESLRNAIMKITGQKYNLGPYNPDKYRVSEAQKNEKSDPLEGVLKKASELNVPVDIK</sequence>
<keyword evidence="6" id="KW-0479">Metal-binding</keyword>
<evidence type="ECO:0000256" key="8">
    <source>
        <dbReference type="ARBA" id="ARBA00022833"/>
    </source>
</evidence>
<accession>A0A926EPJ5</accession>
<evidence type="ECO:0000256" key="9">
    <source>
        <dbReference type="ARBA" id="ARBA00022840"/>
    </source>
</evidence>
<dbReference type="SUPFAM" id="SSF52540">
    <property type="entry name" value="P-loop containing nucleoside triphosphate hydrolases"/>
    <property type="match status" value="1"/>
</dbReference>
<organism evidence="14 15">
    <name type="scientific">Youxingia wuxianensis</name>
    <dbReference type="NCBI Taxonomy" id="2763678"/>
    <lineage>
        <taxon>Bacteria</taxon>
        <taxon>Bacillati</taxon>
        <taxon>Bacillota</taxon>
        <taxon>Clostridia</taxon>
        <taxon>Eubacteriales</taxon>
        <taxon>Oscillospiraceae</taxon>
        <taxon>Youxingia</taxon>
    </lineage>
</organism>
<evidence type="ECO:0000256" key="6">
    <source>
        <dbReference type="ARBA" id="ARBA00022723"/>
    </source>
</evidence>
<dbReference type="Gene3D" id="1.20.272.10">
    <property type="match status" value="1"/>
</dbReference>
<dbReference type="FunFam" id="3.40.50.300:FF:000014">
    <property type="entry name" value="DNA polymerase III subunit gamma/tau"/>
    <property type="match status" value="1"/>
</dbReference>
<evidence type="ECO:0000256" key="1">
    <source>
        <dbReference type="ARBA" id="ARBA00006360"/>
    </source>
</evidence>
<name>A0A926EPJ5_9FIRM</name>
<evidence type="ECO:0000256" key="2">
    <source>
        <dbReference type="ARBA" id="ARBA00012417"/>
    </source>
</evidence>
<dbReference type="InterPro" id="IPR008921">
    <property type="entry name" value="DNA_pol3_clamp-load_cplx_C"/>
</dbReference>
<dbReference type="GO" id="GO:0005524">
    <property type="term" value="F:ATP binding"/>
    <property type="evidence" value="ECO:0007669"/>
    <property type="project" value="UniProtKB-KW"/>
</dbReference>
<evidence type="ECO:0000256" key="12">
    <source>
        <dbReference type="SAM" id="MobiDB-lite"/>
    </source>
</evidence>
<dbReference type="Pfam" id="PF13177">
    <property type="entry name" value="DNA_pol3_delta2"/>
    <property type="match status" value="1"/>
</dbReference>
<dbReference type="GO" id="GO:0006261">
    <property type="term" value="P:DNA-templated DNA replication"/>
    <property type="evidence" value="ECO:0007669"/>
    <property type="project" value="TreeGrafter"/>
</dbReference>
<keyword evidence="7" id="KW-0547">Nucleotide-binding</keyword>
<dbReference type="PANTHER" id="PTHR11669:SF0">
    <property type="entry name" value="PROTEIN STICHEL-LIKE 2"/>
    <property type="match status" value="1"/>
</dbReference>
<dbReference type="EMBL" id="JACRTD010000003">
    <property type="protein sequence ID" value="MBC8585062.1"/>
    <property type="molecule type" value="Genomic_DNA"/>
</dbReference>
<feature type="domain" description="AAA+ ATPase" evidence="13">
    <location>
        <begin position="36"/>
        <end position="178"/>
    </location>
</feature>
<gene>
    <name evidence="14" type="primary">dnaX</name>
    <name evidence="14" type="ORF">H8705_05640</name>
</gene>
<evidence type="ECO:0000256" key="10">
    <source>
        <dbReference type="ARBA" id="ARBA00022932"/>
    </source>
</evidence>
<dbReference type="CDD" id="cd18137">
    <property type="entry name" value="HLD_clamp_pol_III_gamma_tau"/>
    <property type="match status" value="1"/>
</dbReference>
<dbReference type="NCBIfam" id="TIGR02397">
    <property type="entry name" value="dnaX_nterm"/>
    <property type="match status" value="1"/>
</dbReference>
<dbReference type="Gene3D" id="1.10.8.60">
    <property type="match status" value="1"/>
</dbReference>
<keyword evidence="10" id="KW-0239">DNA-directed DNA polymerase</keyword>
<keyword evidence="3 14" id="KW-0808">Transferase</keyword>
<dbReference type="GO" id="GO:0003887">
    <property type="term" value="F:DNA-directed DNA polymerase activity"/>
    <property type="evidence" value="ECO:0007669"/>
    <property type="project" value="UniProtKB-KW"/>
</dbReference>
<protein>
    <recommendedName>
        <fullName evidence="2">DNA-directed DNA polymerase</fullName>
        <ecNumber evidence="2">2.7.7.7</ecNumber>
    </recommendedName>
</protein>
<dbReference type="SMART" id="SM00382">
    <property type="entry name" value="AAA"/>
    <property type="match status" value="1"/>
</dbReference>
<dbReference type="Pfam" id="PF22608">
    <property type="entry name" value="DNAX_ATPase_lid"/>
    <property type="match status" value="1"/>
</dbReference>
<dbReference type="InterPro" id="IPR022754">
    <property type="entry name" value="DNA_pol_III_gamma-3"/>
</dbReference>
<dbReference type="Gene3D" id="3.40.50.300">
    <property type="entry name" value="P-loop containing nucleotide triphosphate hydrolases"/>
    <property type="match status" value="1"/>
</dbReference>
<dbReference type="GO" id="GO:0009360">
    <property type="term" value="C:DNA polymerase III complex"/>
    <property type="evidence" value="ECO:0007669"/>
    <property type="project" value="InterPro"/>
</dbReference>
<dbReference type="GO" id="GO:0046872">
    <property type="term" value="F:metal ion binding"/>
    <property type="evidence" value="ECO:0007669"/>
    <property type="project" value="UniProtKB-KW"/>
</dbReference>
<proteinExistence type="inferred from homology"/>
<comment type="caution">
    <text evidence="14">The sequence shown here is derived from an EMBL/GenBank/DDBJ whole genome shotgun (WGS) entry which is preliminary data.</text>
</comment>
<evidence type="ECO:0000256" key="11">
    <source>
        <dbReference type="ARBA" id="ARBA00049244"/>
    </source>
</evidence>
<comment type="similarity">
    <text evidence="1">Belongs to the DnaX/STICHEL family.</text>
</comment>
<evidence type="ECO:0000256" key="4">
    <source>
        <dbReference type="ARBA" id="ARBA00022695"/>
    </source>
</evidence>
<dbReference type="EC" id="2.7.7.7" evidence="2"/>
<dbReference type="InterPro" id="IPR045085">
    <property type="entry name" value="HLD_clamp_pol_III_gamma_tau"/>
</dbReference>
<dbReference type="SUPFAM" id="SSF48019">
    <property type="entry name" value="post-AAA+ oligomerization domain-like"/>
    <property type="match status" value="1"/>
</dbReference>
<dbReference type="AlphaFoldDB" id="A0A926EPJ5"/>
<dbReference type="RefSeq" id="WP_262394841.1">
    <property type="nucleotide sequence ID" value="NZ_JACRTD010000003.1"/>
</dbReference>
<evidence type="ECO:0000256" key="7">
    <source>
        <dbReference type="ARBA" id="ARBA00022741"/>
    </source>
</evidence>
<feature type="compositionally biased region" description="Low complexity" evidence="12">
    <location>
        <begin position="390"/>
        <end position="403"/>
    </location>
</feature>
<evidence type="ECO:0000256" key="3">
    <source>
        <dbReference type="ARBA" id="ARBA00022679"/>
    </source>
</evidence>
<dbReference type="Proteomes" id="UP000623678">
    <property type="component" value="Unassembled WGS sequence"/>
</dbReference>
<keyword evidence="5" id="KW-0235">DNA replication</keyword>
<evidence type="ECO:0000313" key="15">
    <source>
        <dbReference type="Proteomes" id="UP000623678"/>
    </source>
</evidence>
<dbReference type="InterPro" id="IPR050238">
    <property type="entry name" value="DNA_Rep/Repair_Clamp_Loader"/>
</dbReference>
<comment type="catalytic activity">
    <reaction evidence="11">
        <text>DNA(n) + a 2'-deoxyribonucleoside 5'-triphosphate = DNA(n+1) + diphosphate</text>
        <dbReference type="Rhea" id="RHEA:22508"/>
        <dbReference type="Rhea" id="RHEA-COMP:17339"/>
        <dbReference type="Rhea" id="RHEA-COMP:17340"/>
        <dbReference type="ChEBI" id="CHEBI:33019"/>
        <dbReference type="ChEBI" id="CHEBI:61560"/>
        <dbReference type="ChEBI" id="CHEBI:173112"/>
        <dbReference type="EC" id="2.7.7.7"/>
    </reaction>
</comment>
<dbReference type="InterPro" id="IPR003593">
    <property type="entry name" value="AAA+_ATPase"/>
</dbReference>
<dbReference type="CDD" id="cd00009">
    <property type="entry name" value="AAA"/>
    <property type="match status" value="1"/>
</dbReference>
<dbReference type="NCBIfam" id="NF004046">
    <property type="entry name" value="PRK05563.1"/>
    <property type="match status" value="1"/>
</dbReference>
<feature type="region of interest" description="Disordered" evidence="12">
    <location>
        <begin position="390"/>
        <end position="416"/>
    </location>
</feature>
<evidence type="ECO:0000256" key="5">
    <source>
        <dbReference type="ARBA" id="ARBA00022705"/>
    </source>
</evidence>
<dbReference type="InterPro" id="IPR012763">
    <property type="entry name" value="DNA_pol_III_sug/sutau_N"/>
</dbReference>